<comment type="catalytic activity">
    <reaction evidence="1">
        <text>S-ubiquitinyl-[E2 ubiquitin-conjugating enzyme]-L-cysteine + [acceptor protein]-L-lysine = [E2 ubiquitin-conjugating enzyme]-L-cysteine + N(6)-ubiquitinyl-[acceptor protein]-L-lysine.</text>
        <dbReference type="EC" id="2.3.2.27"/>
    </reaction>
</comment>
<dbReference type="GO" id="GO:0016567">
    <property type="term" value="P:protein ubiquitination"/>
    <property type="evidence" value="ECO:0007669"/>
    <property type="project" value="InterPro"/>
</dbReference>
<dbReference type="GO" id="GO:0005509">
    <property type="term" value="F:calcium ion binding"/>
    <property type="evidence" value="ECO:0007669"/>
    <property type="project" value="InterPro"/>
</dbReference>
<evidence type="ECO:0000256" key="7">
    <source>
        <dbReference type="ARBA" id="ARBA00022771"/>
    </source>
</evidence>
<evidence type="ECO:0000256" key="1">
    <source>
        <dbReference type="ARBA" id="ARBA00000900"/>
    </source>
</evidence>
<keyword evidence="6" id="KW-0479">Metal-binding</keyword>
<name>M1ZD22_NITG3</name>
<keyword evidence="5 12" id="KW-0812">Transmembrane</keyword>
<protein>
    <recommendedName>
        <fullName evidence="3">RING-type E3 ubiquitin transferase</fullName>
        <ecNumber evidence="3">2.3.2.27</ecNumber>
    </recommendedName>
</protein>
<keyword evidence="8" id="KW-0833">Ubl conjugation pathway</keyword>
<dbReference type="InParanoid" id="M1ZD22"/>
<evidence type="ECO:0000259" key="13">
    <source>
        <dbReference type="PROSITE" id="PS50222"/>
    </source>
</evidence>
<dbReference type="InterPro" id="IPR002048">
    <property type="entry name" value="EF_hand_dom"/>
</dbReference>
<evidence type="ECO:0000256" key="12">
    <source>
        <dbReference type="SAM" id="Phobius"/>
    </source>
</evidence>
<dbReference type="Pfam" id="PF12483">
    <property type="entry name" value="GIDE"/>
    <property type="match status" value="1"/>
</dbReference>
<evidence type="ECO:0000256" key="2">
    <source>
        <dbReference type="ARBA" id="ARBA00004141"/>
    </source>
</evidence>
<dbReference type="PROSITE" id="PS50222">
    <property type="entry name" value="EF_HAND_2"/>
    <property type="match status" value="1"/>
</dbReference>
<evidence type="ECO:0000313" key="15">
    <source>
        <dbReference type="Proteomes" id="UP000011704"/>
    </source>
</evidence>
<evidence type="ECO:0000256" key="6">
    <source>
        <dbReference type="ARBA" id="ARBA00022723"/>
    </source>
</evidence>
<comment type="caution">
    <text evidence="14">The sequence shown here is derived from an EMBL/GenBank/DDBJ whole genome shotgun (WGS) entry which is preliminary data.</text>
</comment>
<dbReference type="PROSITE" id="PS00018">
    <property type="entry name" value="EF_HAND_1"/>
    <property type="match status" value="1"/>
</dbReference>
<evidence type="ECO:0000256" key="11">
    <source>
        <dbReference type="ARBA" id="ARBA00023136"/>
    </source>
</evidence>
<accession>M1ZD22</accession>
<gene>
    <name evidence="14" type="ORF">NITGR_610061</name>
</gene>
<dbReference type="EMBL" id="CAQJ01000068">
    <property type="protein sequence ID" value="CCQ91303.1"/>
    <property type="molecule type" value="Genomic_DNA"/>
</dbReference>
<dbReference type="Proteomes" id="UP000011704">
    <property type="component" value="Unassembled WGS sequence"/>
</dbReference>
<organism evidence="14 15">
    <name type="scientific">Nitrospina gracilis (strain 3/211)</name>
    <dbReference type="NCBI Taxonomy" id="1266370"/>
    <lineage>
        <taxon>Bacteria</taxon>
        <taxon>Pseudomonadati</taxon>
        <taxon>Nitrospinota/Tectimicrobiota group</taxon>
        <taxon>Nitrospinota</taxon>
        <taxon>Nitrospinia</taxon>
        <taxon>Nitrospinales</taxon>
        <taxon>Nitrospinaceae</taxon>
        <taxon>Nitrospina</taxon>
    </lineage>
</organism>
<reference evidence="14 15" key="1">
    <citation type="journal article" date="2013" name="Front. Microbiol.">
        <title>The genome of Nitrospina gracilis illuminates the metabolism and evolution of the major marine nitrite oxidizer.</title>
        <authorList>
            <person name="Luecker S."/>
            <person name="Nowka B."/>
            <person name="Rattei T."/>
            <person name="Spieck E."/>
            <person name="and Daims H."/>
        </authorList>
    </citation>
    <scope>NUCLEOTIDE SEQUENCE [LARGE SCALE GENOMIC DNA]</scope>
    <source>
        <strain evidence="14 15">3/211</strain>
    </source>
</reference>
<sequence length="345" mass="39424">MPNLPKDELEVIFLSLVGVVAGIFLFWTGFRELKAKRIIQNTPTSKINTGAVGTNVEVKGRVIAEKDKMVRAPISGKPCALYHIEIQKWKRDRRSGFNRNRSFINMGERRGWQRGRWVTVAKYFSDDGFYIDDDSGANAMVLVEGATVNRNGGTSDYECSSNEFSTMDPELYQSLDQNKKKIRSFKLKDSAWLLSTDYRFREWCFAPGEQLYVLGHAGSNLKVKRPKKAGVKFFLKAKEAIRKNKELQKRFDANKDGKLDYYELERGAQLLAEKLSAKYSKEKLEELASKTKMVFKKENGYPFIISNRHEEDLVSNIGTWATVKIWGGPILTVASVAYLCSYYLK</sequence>
<evidence type="ECO:0000256" key="4">
    <source>
        <dbReference type="ARBA" id="ARBA00022679"/>
    </source>
</evidence>
<comment type="subcellular location">
    <subcellularLocation>
        <location evidence="2">Membrane</location>
        <topology evidence="2">Multi-pass membrane protein</topology>
    </subcellularLocation>
</comment>
<dbReference type="InterPro" id="IPR022170">
    <property type="entry name" value="MUL1-like"/>
</dbReference>
<dbReference type="GO" id="GO:0008270">
    <property type="term" value="F:zinc ion binding"/>
    <property type="evidence" value="ECO:0007669"/>
    <property type="project" value="UniProtKB-KW"/>
</dbReference>
<feature type="transmembrane region" description="Helical" evidence="12">
    <location>
        <begin position="12"/>
        <end position="30"/>
    </location>
</feature>
<evidence type="ECO:0000256" key="3">
    <source>
        <dbReference type="ARBA" id="ARBA00012483"/>
    </source>
</evidence>
<proteinExistence type="predicted"/>
<evidence type="ECO:0000313" key="14">
    <source>
        <dbReference type="EMBL" id="CCQ91303.1"/>
    </source>
</evidence>
<evidence type="ECO:0000256" key="10">
    <source>
        <dbReference type="ARBA" id="ARBA00022989"/>
    </source>
</evidence>
<keyword evidence="9" id="KW-0862">Zinc</keyword>
<keyword evidence="11 12" id="KW-0472">Membrane</keyword>
<keyword evidence="10 12" id="KW-1133">Transmembrane helix</keyword>
<dbReference type="EC" id="2.3.2.27" evidence="3"/>
<dbReference type="GO" id="GO:0061630">
    <property type="term" value="F:ubiquitin protein ligase activity"/>
    <property type="evidence" value="ECO:0007669"/>
    <property type="project" value="UniProtKB-EC"/>
</dbReference>
<dbReference type="RefSeq" id="WP_005009816.1">
    <property type="nucleotide sequence ID" value="NZ_HG422173.1"/>
</dbReference>
<feature type="domain" description="EF-hand" evidence="13">
    <location>
        <begin position="239"/>
        <end position="274"/>
    </location>
</feature>
<keyword evidence="4" id="KW-0808">Transferase</keyword>
<dbReference type="GO" id="GO:0016020">
    <property type="term" value="C:membrane"/>
    <property type="evidence" value="ECO:0007669"/>
    <property type="project" value="UniProtKB-SubCell"/>
</dbReference>
<dbReference type="AlphaFoldDB" id="M1ZD22"/>
<evidence type="ECO:0000256" key="9">
    <source>
        <dbReference type="ARBA" id="ARBA00022833"/>
    </source>
</evidence>
<dbReference type="InterPro" id="IPR018247">
    <property type="entry name" value="EF_Hand_1_Ca_BS"/>
</dbReference>
<evidence type="ECO:0000256" key="8">
    <source>
        <dbReference type="ARBA" id="ARBA00022786"/>
    </source>
</evidence>
<keyword evidence="15" id="KW-1185">Reference proteome</keyword>
<dbReference type="HOGENOM" id="CLU_808521_0_0_0"/>
<evidence type="ECO:0000256" key="5">
    <source>
        <dbReference type="ARBA" id="ARBA00022692"/>
    </source>
</evidence>
<keyword evidence="7" id="KW-0863">Zinc-finger</keyword>
<dbReference type="OrthoDB" id="7013907at2"/>